<dbReference type="EMBL" id="KN840514">
    <property type="protein sequence ID" value="KIP06626.1"/>
    <property type="molecule type" value="Genomic_DNA"/>
</dbReference>
<protein>
    <submittedName>
        <fullName evidence="2">Uncharacterized protein</fullName>
    </submittedName>
</protein>
<dbReference type="AlphaFoldDB" id="A0A0C3RXJ6"/>
<dbReference type="Gene3D" id="3.80.10.10">
    <property type="entry name" value="Ribonuclease Inhibitor"/>
    <property type="match status" value="1"/>
</dbReference>
<feature type="region of interest" description="Disordered" evidence="1">
    <location>
        <begin position="39"/>
        <end position="62"/>
    </location>
</feature>
<organism evidence="2 3">
    <name type="scientific">Phlebiopsis gigantea (strain 11061_1 CR5-6)</name>
    <name type="common">White-rot fungus</name>
    <name type="synonym">Peniophora gigantea</name>
    <dbReference type="NCBI Taxonomy" id="745531"/>
    <lineage>
        <taxon>Eukaryota</taxon>
        <taxon>Fungi</taxon>
        <taxon>Dikarya</taxon>
        <taxon>Basidiomycota</taxon>
        <taxon>Agaricomycotina</taxon>
        <taxon>Agaricomycetes</taxon>
        <taxon>Polyporales</taxon>
        <taxon>Phanerochaetaceae</taxon>
        <taxon>Phlebiopsis</taxon>
    </lineage>
</organism>
<keyword evidence="3" id="KW-1185">Reference proteome</keyword>
<evidence type="ECO:0000256" key="1">
    <source>
        <dbReference type="SAM" id="MobiDB-lite"/>
    </source>
</evidence>
<dbReference type="InterPro" id="IPR032675">
    <property type="entry name" value="LRR_dom_sf"/>
</dbReference>
<accession>A0A0C3RXJ6</accession>
<evidence type="ECO:0000313" key="2">
    <source>
        <dbReference type="EMBL" id="KIP06626.1"/>
    </source>
</evidence>
<dbReference type="HOGENOM" id="CLU_746188_0_0_1"/>
<dbReference type="Proteomes" id="UP000053257">
    <property type="component" value="Unassembled WGS sequence"/>
</dbReference>
<proteinExistence type="predicted"/>
<gene>
    <name evidence="2" type="ORF">PHLGIDRAFT_451711</name>
</gene>
<reference evidence="2 3" key="1">
    <citation type="journal article" date="2014" name="PLoS Genet.">
        <title>Analysis of the Phlebiopsis gigantea genome, transcriptome and secretome provides insight into its pioneer colonization strategies of wood.</title>
        <authorList>
            <person name="Hori C."/>
            <person name="Ishida T."/>
            <person name="Igarashi K."/>
            <person name="Samejima M."/>
            <person name="Suzuki H."/>
            <person name="Master E."/>
            <person name="Ferreira P."/>
            <person name="Ruiz-Duenas F.J."/>
            <person name="Held B."/>
            <person name="Canessa P."/>
            <person name="Larrondo L.F."/>
            <person name="Schmoll M."/>
            <person name="Druzhinina I.S."/>
            <person name="Kubicek C.P."/>
            <person name="Gaskell J.A."/>
            <person name="Kersten P."/>
            <person name="St John F."/>
            <person name="Glasner J."/>
            <person name="Sabat G."/>
            <person name="Splinter BonDurant S."/>
            <person name="Syed K."/>
            <person name="Yadav J."/>
            <person name="Mgbeahuruike A.C."/>
            <person name="Kovalchuk A."/>
            <person name="Asiegbu F.O."/>
            <person name="Lackner G."/>
            <person name="Hoffmeister D."/>
            <person name="Rencoret J."/>
            <person name="Gutierrez A."/>
            <person name="Sun H."/>
            <person name="Lindquist E."/>
            <person name="Barry K."/>
            <person name="Riley R."/>
            <person name="Grigoriev I.V."/>
            <person name="Henrissat B."/>
            <person name="Kues U."/>
            <person name="Berka R.M."/>
            <person name="Martinez A.T."/>
            <person name="Covert S.F."/>
            <person name="Blanchette R.A."/>
            <person name="Cullen D."/>
        </authorList>
    </citation>
    <scope>NUCLEOTIDE SEQUENCE [LARGE SCALE GENOMIC DNA]</scope>
    <source>
        <strain evidence="2 3">11061_1 CR5-6</strain>
    </source>
</reference>
<sequence length="414" mass="46157">MSTPSAPNSYSVESLEITLACPQTADSVAASPPQTKTISLKQPHADPYIHTDSPGPALTDGSGHSYRVRAMVKSLPELSLKSLSLEAITVSEPLWYPQLRVYRQEFSCSHQLTNLADVMLLFEALRTSPSDAIEDLHLAGCELIAHYDISNPWRAILARLPNLKVLRLSGSGDERRLVRGVSPFPLLLGSTPCMQGTLRNVTNVFLDNVRCSTLSNLLSHLNGLSSLEYLSLSRIRTTRAHDPAEPPAWHHHLDQLSHVAISECDDASSLGWLYASPSLMRRLFGAQARMPHIDPFLAFTDARYIVLCLRAFCEIQNYPITKVQKQYGQHNPEWYQITFTLLNGASTAFRINMSGTSSMGEWAKVDSHDPRLDDLWQLERHKLADMLSNELRGTGQEQITRGCTLCTRTPTHVM</sequence>
<name>A0A0C3RXJ6_PHLG1</name>
<evidence type="ECO:0000313" key="3">
    <source>
        <dbReference type="Proteomes" id="UP000053257"/>
    </source>
</evidence>
<dbReference type="SUPFAM" id="SSF52047">
    <property type="entry name" value="RNI-like"/>
    <property type="match status" value="1"/>
</dbReference>